<evidence type="ECO:0000256" key="8">
    <source>
        <dbReference type="ARBA" id="ARBA00034808"/>
    </source>
</evidence>
<keyword evidence="3" id="KW-0645">Protease</keyword>
<dbReference type="GO" id="GO:0008270">
    <property type="term" value="F:zinc ion binding"/>
    <property type="evidence" value="ECO:0007669"/>
    <property type="project" value="UniProtKB-KW"/>
</dbReference>
<dbReference type="InterPro" id="IPR011545">
    <property type="entry name" value="DEAD/DEAH_box_helicase_dom"/>
</dbReference>
<dbReference type="GO" id="GO:0005737">
    <property type="term" value="C:cytoplasm"/>
    <property type="evidence" value="ECO:0007669"/>
    <property type="project" value="TreeGrafter"/>
</dbReference>
<dbReference type="Gene3D" id="3.40.50.300">
    <property type="entry name" value="P-loop containing nucleotide triphosphate hydrolases"/>
    <property type="match status" value="2"/>
</dbReference>
<evidence type="ECO:0000256" key="7">
    <source>
        <dbReference type="ARBA" id="ARBA00034617"/>
    </source>
</evidence>
<feature type="compositionally biased region" description="Low complexity" evidence="10">
    <location>
        <begin position="38"/>
        <end position="54"/>
    </location>
</feature>
<feature type="compositionally biased region" description="Basic and acidic residues" evidence="10">
    <location>
        <begin position="1307"/>
        <end position="1320"/>
    </location>
</feature>
<dbReference type="GO" id="GO:0005694">
    <property type="term" value="C:chromosome"/>
    <property type="evidence" value="ECO:0007669"/>
    <property type="project" value="TreeGrafter"/>
</dbReference>
<feature type="domain" description="C2H2-type" evidence="11">
    <location>
        <begin position="616"/>
        <end position="639"/>
    </location>
</feature>
<dbReference type="GO" id="GO:0009378">
    <property type="term" value="F:four-way junction helicase activity"/>
    <property type="evidence" value="ECO:0007669"/>
    <property type="project" value="TreeGrafter"/>
</dbReference>
<feature type="region of interest" description="Disordered" evidence="10">
    <location>
        <begin position="440"/>
        <end position="516"/>
    </location>
</feature>
<evidence type="ECO:0000256" key="3">
    <source>
        <dbReference type="ARBA" id="ARBA00022670"/>
    </source>
</evidence>
<dbReference type="GO" id="GO:0008234">
    <property type="term" value="F:cysteine-type peptidase activity"/>
    <property type="evidence" value="ECO:0007669"/>
    <property type="project" value="InterPro"/>
</dbReference>
<comment type="caution">
    <text evidence="15">The sequence shown here is derived from an EMBL/GenBank/DDBJ whole genome shotgun (WGS) entry which is preliminary data.</text>
</comment>
<evidence type="ECO:0000313" key="15">
    <source>
        <dbReference type="EMBL" id="KAK0522248.1"/>
    </source>
</evidence>
<dbReference type="GO" id="GO:0003676">
    <property type="term" value="F:nucleic acid binding"/>
    <property type="evidence" value="ECO:0007669"/>
    <property type="project" value="InterPro"/>
</dbReference>
<evidence type="ECO:0000259" key="13">
    <source>
        <dbReference type="PROSITE" id="PS51192"/>
    </source>
</evidence>
<dbReference type="PROSITE" id="PS00028">
    <property type="entry name" value="ZINC_FINGER_C2H2_1"/>
    <property type="match status" value="2"/>
</dbReference>
<feature type="domain" description="C2H2-type" evidence="11">
    <location>
        <begin position="673"/>
        <end position="702"/>
    </location>
</feature>
<dbReference type="EMBL" id="JAPDMQ010000601">
    <property type="protein sequence ID" value="KAK0522248.1"/>
    <property type="molecule type" value="Genomic_DNA"/>
</dbReference>
<dbReference type="SMART" id="SM00490">
    <property type="entry name" value="HELICc"/>
    <property type="match status" value="1"/>
</dbReference>
<accession>A0AAN6JNA5</accession>
<proteinExistence type="inferred from homology"/>
<evidence type="ECO:0000259" key="12">
    <source>
        <dbReference type="PROSITE" id="PS50600"/>
    </source>
</evidence>
<keyword evidence="9" id="KW-0863">Zinc-finger</keyword>
<dbReference type="EC" id="5.6.2.4" evidence="8"/>
<feature type="compositionally biased region" description="Basic and acidic residues" evidence="10">
    <location>
        <begin position="485"/>
        <end position="496"/>
    </location>
</feature>
<feature type="compositionally biased region" description="Gly residues" evidence="10">
    <location>
        <begin position="449"/>
        <end position="470"/>
    </location>
</feature>
<dbReference type="Pfam" id="PF00270">
    <property type="entry name" value="DEAD"/>
    <property type="match status" value="1"/>
</dbReference>
<evidence type="ECO:0000256" key="9">
    <source>
        <dbReference type="PROSITE-ProRule" id="PRU00042"/>
    </source>
</evidence>
<keyword evidence="5" id="KW-0378">Hydrolase</keyword>
<dbReference type="InterPro" id="IPR014001">
    <property type="entry name" value="Helicase_ATP-bd"/>
</dbReference>
<dbReference type="SUPFAM" id="SSF52540">
    <property type="entry name" value="P-loop containing nucleoside triphosphate hydrolases"/>
    <property type="match status" value="1"/>
</dbReference>
<evidence type="ECO:0000256" key="6">
    <source>
        <dbReference type="ARBA" id="ARBA00022840"/>
    </source>
</evidence>
<dbReference type="PROSITE" id="PS50157">
    <property type="entry name" value="ZINC_FINGER_C2H2_2"/>
    <property type="match status" value="2"/>
</dbReference>
<dbReference type="InterPro" id="IPR001650">
    <property type="entry name" value="Helicase_C-like"/>
</dbReference>
<evidence type="ECO:0000256" key="5">
    <source>
        <dbReference type="ARBA" id="ARBA00022801"/>
    </source>
</evidence>
<dbReference type="GO" id="GO:0006508">
    <property type="term" value="P:proteolysis"/>
    <property type="evidence" value="ECO:0007669"/>
    <property type="project" value="UniProtKB-KW"/>
</dbReference>
<dbReference type="SMART" id="SM00355">
    <property type="entry name" value="ZnF_C2H2"/>
    <property type="match status" value="2"/>
</dbReference>
<dbReference type="PROSITE" id="PS51192">
    <property type="entry name" value="HELICASE_ATP_BIND_1"/>
    <property type="match status" value="1"/>
</dbReference>
<keyword evidence="9" id="KW-0862">Zinc</keyword>
<dbReference type="InterPro" id="IPR027417">
    <property type="entry name" value="P-loop_NTPase"/>
</dbReference>
<dbReference type="SUPFAM" id="SSF54001">
    <property type="entry name" value="Cysteine proteinases"/>
    <property type="match status" value="1"/>
</dbReference>
<protein>
    <recommendedName>
        <fullName evidence="8">DNA 3'-5' helicase</fullName>
        <ecNumber evidence="8">5.6.2.4</ecNumber>
    </recommendedName>
</protein>
<dbReference type="InterPro" id="IPR003653">
    <property type="entry name" value="Peptidase_C48_C"/>
</dbReference>
<organism evidence="15 16">
    <name type="scientific">Tilletia horrida</name>
    <dbReference type="NCBI Taxonomy" id="155126"/>
    <lineage>
        <taxon>Eukaryota</taxon>
        <taxon>Fungi</taxon>
        <taxon>Dikarya</taxon>
        <taxon>Basidiomycota</taxon>
        <taxon>Ustilaginomycotina</taxon>
        <taxon>Exobasidiomycetes</taxon>
        <taxon>Tilletiales</taxon>
        <taxon>Tilletiaceae</taxon>
        <taxon>Tilletia</taxon>
    </lineage>
</organism>
<sequence>MAEGGAGLGQPAADNTGGEVRSGGGLEAVPTAQNLNEDLTAATTPDTADAQSTTRPARQDASTSNTNPVKTPEDAPTISEEGGVGEAETTKSKAVTARPQALVRETARKCGKELRSADEPLARWREHALRIGDLDQLAPKNYLKGELIELCMRYVLFHERPFASEAPAHRPPEDDMHLFGTYVVRQYGKHGYDAVRRAMTGRHPTFDIFSKKYLIFPIFEEGGTPSEVGHWLVLVVAHPSLALQPCKPEPGQEPAMKPLTLERVNPPAPSPLAWSDSPFAAGNDGYPAKSFPLVGLFDCSERIFEWGTPYVDARPGKQRKGLHPSRVVDPSQPIIFLMDSIPGGGGVEENALLVQMLVQEHAMVQQRPELKLRSTESLSHPQRASLLSRMPAWNLVKVGVPVQPNSYDCGPYSVFNVREFFKQPDILLEKAMTPLAVPQEEAHGRADGLSGGASCDGGGEELGASQGGGRLSETAATSSATSSAKQERNRGDRLRVGVDPNPGPRGGSDATPASGNSCARDIAALYWDPAQTGQPDNEGEEGAGSEYRSAEASVDAKALAAEWTAEDAATAALLAAESFADRQRMPPPVVTGIDKTLPMLQSSIEATVEGTRNEPRPCGDCGATFSTRNQLWNHFDKIHRMVVEDVEVDGWTKPQQVRRVKRANDKGEEEAVFCCPKCSHPYESGRSLKRHAKECKHEKAEPSAGDTIPQVSMDRLRALAKQATAHLQRFEAPNANQTTPWATRTGFMKIMDGQDLRAMSDMTMLATEEPTEKAIAAIVADAIRAAADKLDAYPTLYAQMMNAKDISLVQFTRPLNAKPSTLEDYLKMVERLVLFVRRADRLFQDSKTGRLRAETDFAGLSKIFAALNNDSVLTGLVRDLDNGRKEEAVWAIGEHVLCSPLPDDAQAAVFPLFLASLGIVRPINGNFLSAGNYTPMLSRLLYCFRLCFFVKHITELEDEARSDQGQAEGPPSLADAFGKRHDRFLGDRASLTSGFRYLLGLRAYGLGCALAEGGRDRFLWSEDGKSVRMDGVWIDIDTVREAMQGAIEDLRLCFDRLMRRAPNLEFLANMDLSKLQDNPACTDPGVWFGNMASNKNIIDLDAYGSQVLPALCRMEQDVLTEEWITVPDWDALEDFWDEEREFLRALAVAVHITSGMPSRGSELMETTVINSAGARPRSIIIGHKGEVMIDNTYSKTDYKATRLKQNIRFLHPDVGNMLVSFLITVWPLSNEFIEVKHKAKRYYLWSNPDPESPRGTRRWDSSTFSRRLGSRCAESGMGIKPGIAAFRQLIEAIVHKHIRSASLSGRQDTDPDRRRAGQGHDEDDDDLVSLGLVDLGEDVEDIDDVAADLIAGTRAHGRQVGRAYRQDALSAQSGRSIHMSHVFYGRNINHRPGMDEGVLATGRWASRTLQAFFKLGDSVIAAPATNPGPLIHTDSLTALPVAPTPVFPTVPGSGPVPATPPSTPGIGSIEDGHKSRMTVGAGPASVGLNTAGLPAGWTLTDTQRRNNARLPLSRSFTHLLNSLLSKRPTGTKRRMLSFAISNALQIIDRRLAHIVVVAPTGAGKSLLWQLPALAFQDDLTPSFCLLVLPYVALIEDVKRTCAALGIKAGEWDGESSIVLSPNKVDVVLVSMNRAVTTSFLDWASRNEVRAAISRVVVDEIHVLFDELFRGNTLNDFSRLTECLSDKQFVFCSATVPPTVEAALEAKLLLPVRFLRDFTHRPNLVYSVVMMPSREARKADILARATRAAEASSSGSNPGQTLVICRSQHEAYRVASLLNCKHYRAPKPEDTAAMTETLQDNLDRFLQGHDTLLVGTTALGVGIDRPSIRLVAFWGDPYSMASFAQGSGRAGRDGAKAEVIIYRAERKEYPAAQGLLPRTDGEALGQLLSGVDCLREPINEWMDGRVANCVELGAELCSSCQEDWPEETQPAASPPD</sequence>
<dbReference type="GO" id="GO:0005524">
    <property type="term" value="F:ATP binding"/>
    <property type="evidence" value="ECO:0007669"/>
    <property type="project" value="UniProtKB-KW"/>
</dbReference>
<evidence type="ECO:0000313" key="16">
    <source>
        <dbReference type="Proteomes" id="UP001176521"/>
    </source>
</evidence>
<gene>
    <name evidence="15" type="ORF">OC842_006520</name>
</gene>
<evidence type="ECO:0000256" key="2">
    <source>
        <dbReference type="ARBA" id="ARBA00005446"/>
    </source>
</evidence>
<feature type="region of interest" description="Disordered" evidence="10">
    <location>
        <begin position="1301"/>
        <end position="1326"/>
    </location>
</feature>
<dbReference type="PROSITE" id="PS51194">
    <property type="entry name" value="HELICASE_CTER"/>
    <property type="match status" value="1"/>
</dbReference>
<dbReference type="PROSITE" id="PS50600">
    <property type="entry name" value="ULP_PROTEASE"/>
    <property type="match status" value="1"/>
</dbReference>
<feature type="non-terminal residue" evidence="15">
    <location>
        <position position="1935"/>
    </location>
</feature>
<dbReference type="InterPro" id="IPR038765">
    <property type="entry name" value="Papain-like_cys_pep_sf"/>
</dbReference>
<keyword evidence="4" id="KW-0547">Nucleotide-binding</keyword>
<comment type="similarity">
    <text evidence="1">Belongs to the peptidase C48 family.</text>
</comment>
<evidence type="ECO:0000259" key="14">
    <source>
        <dbReference type="PROSITE" id="PS51194"/>
    </source>
</evidence>
<feature type="compositionally biased region" description="Polar residues" evidence="10">
    <location>
        <begin position="60"/>
        <end position="69"/>
    </location>
</feature>
<dbReference type="GO" id="GO:0000724">
    <property type="term" value="P:double-strand break repair via homologous recombination"/>
    <property type="evidence" value="ECO:0007669"/>
    <property type="project" value="TreeGrafter"/>
</dbReference>
<dbReference type="Pfam" id="PF00271">
    <property type="entry name" value="Helicase_C"/>
    <property type="match status" value="1"/>
</dbReference>
<feature type="compositionally biased region" description="Low complexity" evidence="10">
    <location>
        <begin position="474"/>
        <end position="484"/>
    </location>
</feature>
<evidence type="ECO:0000256" key="4">
    <source>
        <dbReference type="ARBA" id="ARBA00022741"/>
    </source>
</evidence>
<evidence type="ECO:0000256" key="10">
    <source>
        <dbReference type="SAM" id="MobiDB-lite"/>
    </source>
</evidence>
<reference evidence="15" key="1">
    <citation type="journal article" date="2023" name="PhytoFront">
        <title>Draft Genome Resources of Seven Strains of Tilletia horrida, Causal Agent of Kernel Smut of Rice.</title>
        <authorList>
            <person name="Khanal S."/>
            <person name="Antony Babu S."/>
            <person name="Zhou X.G."/>
        </authorList>
    </citation>
    <scope>NUCLEOTIDE SEQUENCE</scope>
    <source>
        <strain evidence="15">TX3</strain>
    </source>
</reference>
<evidence type="ECO:0000259" key="11">
    <source>
        <dbReference type="PROSITE" id="PS50157"/>
    </source>
</evidence>
<dbReference type="PANTHER" id="PTHR13710">
    <property type="entry name" value="DNA HELICASE RECQ FAMILY MEMBER"/>
    <property type="match status" value="1"/>
</dbReference>
<dbReference type="Pfam" id="PF02902">
    <property type="entry name" value="Peptidase_C48"/>
    <property type="match status" value="1"/>
</dbReference>
<dbReference type="Gene3D" id="3.40.395.10">
    <property type="entry name" value="Adenoviral Proteinase, Chain A"/>
    <property type="match status" value="1"/>
</dbReference>
<feature type="domain" description="Helicase C-terminal" evidence="14">
    <location>
        <begin position="1739"/>
        <end position="1901"/>
    </location>
</feature>
<keyword evidence="16" id="KW-1185">Reference proteome</keyword>
<feature type="domain" description="Helicase ATP-binding" evidence="13">
    <location>
        <begin position="1545"/>
        <end position="1713"/>
    </location>
</feature>
<feature type="region of interest" description="Disordered" evidence="10">
    <location>
        <begin position="1"/>
        <end position="99"/>
    </location>
</feature>
<dbReference type="PANTHER" id="PTHR13710:SF154">
    <property type="entry name" value="RECQ HELICASE, PUTATIVE (AFU_ORTHOLOGUE AFUA_6G14720)-RELATED"/>
    <property type="match status" value="1"/>
</dbReference>
<dbReference type="GO" id="GO:0019783">
    <property type="term" value="F:ubiquitin-like protein peptidase activity"/>
    <property type="evidence" value="ECO:0007669"/>
    <property type="project" value="UniProtKB-ARBA"/>
</dbReference>
<comment type="similarity">
    <text evidence="2">Belongs to the helicase family. RecQ subfamily.</text>
</comment>
<evidence type="ECO:0000256" key="1">
    <source>
        <dbReference type="ARBA" id="ARBA00005234"/>
    </source>
</evidence>
<name>A0AAN6JNA5_9BASI</name>
<dbReference type="InterPro" id="IPR013087">
    <property type="entry name" value="Znf_C2H2_type"/>
</dbReference>
<feature type="domain" description="Ubiquitin-like protease family profile" evidence="12">
    <location>
        <begin position="127"/>
        <end position="420"/>
    </location>
</feature>
<keyword evidence="9" id="KW-0479">Metal-binding</keyword>
<comment type="catalytic activity">
    <reaction evidence="7">
        <text>Couples ATP hydrolysis with the unwinding of duplex DNA by translocating in the 3'-5' direction.</text>
        <dbReference type="EC" id="5.6.2.4"/>
    </reaction>
</comment>
<dbReference type="Proteomes" id="UP001176521">
    <property type="component" value="Unassembled WGS sequence"/>
</dbReference>
<keyword evidence="6" id="KW-0067">ATP-binding</keyword>
<dbReference type="GO" id="GO:0043138">
    <property type="term" value="F:3'-5' DNA helicase activity"/>
    <property type="evidence" value="ECO:0007669"/>
    <property type="project" value="UniProtKB-EC"/>
</dbReference>
<dbReference type="SMART" id="SM00487">
    <property type="entry name" value="DEXDc"/>
    <property type="match status" value="1"/>
</dbReference>